<keyword evidence="2" id="KW-1133">Transmembrane helix</keyword>
<evidence type="ECO:0000256" key="1">
    <source>
        <dbReference type="SAM" id="MobiDB-lite"/>
    </source>
</evidence>
<gene>
    <name evidence="3" type="ORF">SLS60_011460</name>
</gene>
<dbReference type="Proteomes" id="UP001521785">
    <property type="component" value="Unassembled WGS sequence"/>
</dbReference>
<reference evidence="3 4" key="1">
    <citation type="submission" date="2024-02" db="EMBL/GenBank/DDBJ databases">
        <title>De novo assembly and annotation of 12 fungi associated with fruit tree decline syndrome in Ontario, Canada.</title>
        <authorList>
            <person name="Sulman M."/>
            <person name="Ellouze W."/>
            <person name="Ilyukhin E."/>
        </authorList>
    </citation>
    <scope>NUCLEOTIDE SEQUENCE [LARGE SCALE GENOMIC DNA]</scope>
    <source>
        <strain evidence="3 4">M42-189</strain>
    </source>
</reference>
<dbReference type="EMBL" id="JAKJXO020000021">
    <property type="protein sequence ID" value="KAL1592381.1"/>
    <property type="molecule type" value="Genomic_DNA"/>
</dbReference>
<sequence length="110" mass="12109">MAPTMFLKAVHSLAKRGDDDIAGVPKWALVILIMLAGGVVVIIVYGLARFMFPEKENMKPVGAEQADYMREVRARNLNSLLAQYDSGTKFNRQTGQTTDALNSYAEGSTR</sequence>
<keyword evidence="2" id="KW-0812">Transmembrane</keyword>
<evidence type="ECO:0000313" key="4">
    <source>
        <dbReference type="Proteomes" id="UP001521785"/>
    </source>
</evidence>
<keyword evidence="4" id="KW-1185">Reference proteome</keyword>
<evidence type="ECO:0000313" key="3">
    <source>
        <dbReference type="EMBL" id="KAL1592381.1"/>
    </source>
</evidence>
<keyword evidence="2" id="KW-0472">Membrane</keyword>
<organism evidence="3 4">
    <name type="scientific">Paraconiothyrium brasiliense</name>
    <dbReference type="NCBI Taxonomy" id="300254"/>
    <lineage>
        <taxon>Eukaryota</taxon>
        <taxon>Fungi</taxon>
        <taxon>Dikarya</taxon>
        <taxon>Ascomycota</taxon>
        <taxon>Pezizomycotina</taxon>
        <taxon>Dothideomycetes</taxon>
        <taxon>Pleosporomycetidae</taxon>
        <taxon>Pleosporales</taxon>
        <taxon>Massarineae</taxon>
        <taxon>Didymosphaeriaceae</taxon>
        <taxon>Paraconiothyrium</taxon>
    </lineage>
</organism>
<feature type="transmembrane region" description="Helical" evidence="2">
    <location>
        <begin position="27"/>
        <end position="48"/>
    </location>
</feature>
<protein>
    <submittedName>
        <fullName evidence="3">Uncharacterized protein</fullName>
    </submittedName>
</protein>
<accession>A0ABR3QJR6</accession>
<feature type="region of interest" description="Disordered" evidence="1">
    <location>
        <begin position="91"/>
        <end position="110"/>
    </location>
</feature>
<comment type="caution">
    <text evidence="3">The sequence shown here is derived from an EMBL/GenBank/DDBJ whole genome shotgun (WGS) entry which is preliminary data.</text>
</comment>
<evidence type="ECO:0000256" key="2">
    <source>
        <dbReference type="SAM" id="Phobius"/>
    </source>
</evidence>
<name>A0ABR3QJR6_9PLEO</name>
<proteinExistence type="predicted"/>